<reference evidence="3" key="1">
    <citation type="journal article" date="2020" name="Biotechnol. Biofuels">
        <title>New insights from the biogas microbiome by comprehensive genome-resolved metagenomics of nearly 1600 species originating from multiple anaerobic digesters.</title>
        <authorList>
            <person name="Campanaro S."/>
            <person name="Treu L."/>
            <person name="Rodriguez-R L.M."/>
            <person name="Kovalovszki A."/>
            <person name="Ziels R.M."/>
            <person name="Maus I."/>
            <person name="Zhu X."/>
            <person name="Kougias P.G."/>
            <person name="Basile A."/>
            <person name="Luo G."/>
            <person name="Schluter A."/>
            <person name="Konstantinidis K.T."/>
            <person name="Angelidaki I."/>
        </authorList>
    </citation>
    <scope>NUCLEOTIDE SEQUENCE</scope>
    <source>
        <strain evidence="3">AS06rmzACSIP_7</strain>
    </source>
</reference>
<keyword evidence="2" id="KW-0472">Membrane</keyword>
<protein>
    <submittedName>
        <fullName evidence="3">Uncharacterized protein</fullName>
    </submittedName>
</protein>
<keyword evidence="2" id="KW-1133">Transmembrane helix</keyword>
<dbReference type="EMBL" id="JAAYEE010000007">
    <property type="protein sequence ID" value="NLW33912.1"/>
    <property type="molecule type" value="Genomic_DNA"/>
</dbReference>
<gene>
    <name evidence="3" type="ORF">GXY80_00320</name>
</gene>
<evidence type="ECO:0000313" key="4">
    <source>
        <dbReference type="Proteomes" id="UP000777265"/>
    </source>
</evidence>
<feature type="transmembrane region" description="Helical" evidence="2">
    <location>
        <begin position="82"/>
        <end position="100"/>
    </location>
</feature>
<keyword evidence="2" id="KW-0812">Transmembrane</keyword>
<evidence type="ECO:0000256" key="2">
    <source>
        <dbReference type="SAM" id="Phobius"/>
    </source>
</evidence>
<accession>A0A971M0L9</accession>
<reference evidence="3" key="2">
    <citation type="submission" date="2020-01" db="EMBL/GenBank/DDBJ databases">
        <authorList>
            <person name="Campanaro S."/>
        </authorList>
    </citation>
    <scope>NUCLEOTIDE SEQUENCE</scope>
    <source>
        <strain evidence="3">AS06rmzACSIP_7</strain>
    </source>
</reference>
<dbReference type="Proteomes" id="UP000777265">
    <property type="component" value="Unassembled WGS sequence"/>
</dbReference>
<proteinExistence type="predicted"/>
<sequence length="126" mass="13958">MNHERKIGIICIFIGICVPLMALPFVSGYSKGKGFMYNFLNVGITINTEGQSAPANHPPVTPAKQNRKTITYKAFIPKQIPFRWFLAVTAIFFYIGIIRIERSRHAGTQDKSTTGPPGNTDLSSLT</sequence>
<feature type="compositionally biased region" description="Polar residues" evidence="1">
    <location>
        <begin position="109"/>
        <end position="126"/>
    </location>
</feature>
<evidence type="ECO:0000256" key="1">
    <source>
        <dbReference type="SAM" id="MobiDB-lite"/>
    </source>
</evidence>
<evidence type="ECO:0000313" key="3">
    <source>
        <dbReference type="EMBL" id="NLW33912.1"/>
    </source>
</evidence>
<feature type="transmembrane region" description="Helical" evidence="2">
    <location>
        <begin position="7"/>
        <end position="26"/>
    </location>
</feature>
<organism evidence="3 4">
    <name type="scientific">Syntrophorhabdus aromaticivorans</name>
    <dbReference type="NCBI Taxonomy" id="328301"/>
    <lineage>
        <taxon>Bacteria</taxon>
        <taxon>Pseudomonadati</taxon>
        <taxon>Thermodesulfobacteriota</taxon>
        <taxon>Syntrophorhabdia</taxon>
        <taxon>Syntrophorhabdales</taxon>
        <taxon>Syntrophorhabdaceae</taxon>
        <taxon>Syntrophorhabdus</taxon>
    </lineage>
</organism>
<comment type="caution">
    <text evidence="3">The sequence shown here is derived from an EMBL/GenBank/DDBJ whole genome shotgun (WGS) entry which is preliminary data.</text>
</comment>
<dbReference type="AlphaFoldDB" id="A0A971M0L9"/>
<feature type="region of interest" description="Disordered" evidence="1">
    <location>
        <begin position="106"/>
        <end position="126"/>
    </location>
</feature>
<name>A0A971M0L9_9BACT</name>